<comment type="caution">
    <text evidence="1">The sequence shown here is derived from an EMBL/GenBank/DDBJ whole genome shotgun (WGS) entry which is preliminary data.</text>
</comment>
<evidence type="ECO:0000313" key="1">
    <source>
        <dbReference type="EMBL" id="GIY12670.1"/>
    </source>
</evidence>
<dbReference type="Proteomes" id="UP001054837">
    <property type="component" value="Unassembled WGS sequence"/>
</dbReference>
<dbReference type="EMBL" id="BPLQ01005099">
    <property type="protein sequence ID" value="GIY12670.1"/>
    <property type="molecule type" value="Genomic_DNA"/>
</dbReference>
<proteinExistence type="predicted"/>
<name>A0AAV4QTW7_9ARAC</name>
<dbReference type="AlphaFoldDB" id="A0AAV4QTW7"/>
<sequence length="100" mass="11874">MCSTTWCVRRRDLTRQFLISCSGRTNEAKVFIFQFRTSRGVEGVGGVKRFLKHRYLRNMCVPLPKEEYSKALSLRHRDEISIKKGLTKLETRMEKEKEEF</sequence>
<protein>
    <submittedName>
        <fullName evidence="1">Uncharacterized protein</fullName>
    </submittedName>
</protein>
<evidence type="ECO:0000313" key="2">
    <source>
        <dbReference type="Proteomes" id="UP001054837"/>
    </source>
</evidence>
<keyword evidence="2" id="KW-1185">Reference proteome</keyword>
<gene>
    <name evidence="1" type="ORF">CDAR_441021</name>
</gene>
<accession>A0AAV4QTW7</accession>
<reference evidence="1 2" key="1">
    <citation type="submission" date="2021-06" db="EMBL/GenBank/DDBJ databases">
        <title>Caerostris darwini draft genome.</title>
        <authorList>
            <person name="Kono N."/>
            <person name="Arakawa K."/>
        </authorList>
    </citation>
    <scope>NUCLEOTIDE SEQUENCE [LARGE SCALE GENOMIC DNA]</scope>
</reference>
<organism evidence="1 2">
    <name type="scientific">Caerostris darwini</name>
    <dbReference type="NCBI Taxonomy" id="1538125"/>
    <lineage>
        <taxon>Eukaryota</taxon>
        <taxon>Metazoa</taxon>
        <taxon>Ecdysozoa</taxon>
        <taxon>Arthropoda</taxon>
        <taxon>Chelicerata</taxon>
        <taxon>Arachnida</taxon>
        <taxon>Araneae</taxon>
        <taxon>Araneomorphae</taxon>
        <taxon>Entelegynae</taxon>
        <taxon>Araneoidea</taxon>
        <taxon>Araneidae</taxon>
        <taxon>Caerostris</taxon>
    </lineage>
</organism>